<dbReference type="SUPFAM" id="SSF53383">
    <property type="entry name" value="PLP-dependent transferases"/>
    <property type="match status" value="1"/>
</dbReference>
<evidence type="ECO:0000256" key="10">
    <source>
        <dbReference type="ARBA" id="ARBA00033381"/>
    </source>
</evidence>
<evidence type="ECO:0000313" key="15">
    <source>
        <dbReference type="EMBL" id="TQL67755.1"/>
    </source>
</evidence>
<name>A0A543A590_9ACTN</name>
<reference evidence="15 16" key="1">
    <citation type="submission" date="2019-06" db="EMBL/GenBank/DDBJ databases">
        <title>Sequencing the genomes of 1000 actinobacteria strains.</title>
        <authorList>
            <person name="Klenk H.-P."/>
        </authorList>
    </citation>
    <scope>NUCLEOTIDE SEQUENCE [LARGE SCALE GENOMIC DNA]</scope>
    <source>
        <strain evidence="15 16">DSM 25218</strain>
    </source>
</reference>
<evidence type="ECO:0000256" key="12">
    <source>
        <dbReference type="RuleBase" id="RU003693"/>
    </source>
</evidence>
<dbReference type="InterPro" id="IPR015424">
    <property type="entry name" value="PyrdxlP-dep_Trfase"/>
</dbReference>
<dbReference type="EC" id="2.3.1.47" evidence="5"/>
<evidence type="ECO:0000256" key="2">
    <source>
        <dbReference type="ARBA" id="ARBA00004746"/>
    </source>
</evidence>
<dbReference type="GO" id="GO:0008710">
    <property type="term" value="F:8-amino-7-oxononanoate synthase activity"/>
    <property type="evidence" value="ECO:0007669"/>
    <property type="project" value="UniProtKB-EC"/>
</dbReference>
<dbReference type="PROSITE" id="PS00599">
    <property type="entry name" value="AA_TRANSFER_CLASS_2"/>
    <property type="match status" value="1"/>
</dbReference>
<dbReference type="Gene3D" id="3.40.640.10">
    <property type="entry name" value="Type I PLP-dependent aspartate aminotransferase-like (Major domain)"/>
    <property type="match status" value="1"/>
</dbReference>
<evidence type="ECO:0000256" key="8">
    <source>
        <dbReference type="ARBA" id="ARBA00022898"/>
    </source>
</evidence>
<evidence type="ECO:0000256" key="7">
    <source>
        <dbReference type="ARBA" id="ARBA00022756"/>
    </source>
</evidence>
<evidence type="ECO:0000256" key="13">
    <source>
        <dbReference type="SAM" id="MobiDB-lite"/>
    </source>
</evidence>
<gene>
    <name evidence="15" type="ORF">FB381_1637</name>
</gene>
<dbReference type="AlphaFoldDB" id="A0A543A590"/>
<dbReference type="InterPro" id="IPR015421">
    <property type="entry name" value="PyrdxlP-dep_Trfase_major"/>
</dbReference>
<dbReference type="OrthoDB" id="9807157at2"/>
<comment type="caution">
    <text evidence="15">The sequence shown here is derived from an EMBL/GenBank/DDBJ whole genome shotgun (WGS) entry which is preliminary data.</text>
</comment>
<feature type="region of interest" description="Disordered" evidence="13">
    <location>
        <begin position="1"/>
        <end position="20"/>
    </location>
</feature>
<comment type="pathway">
    <text evidence="2">Cofactor biosynthesis; biotin biosynthesis.</text>
</comment>
<evidence type="ECO:0000256" key="11">
    <source>
        <dbReference type="ARBA" id="ARBA00047715"/>
    </source>
</evidence>
<dbReference type="PANTHER" id="PTHR13693">
    <property type="entry name" value="CLASS II AMINOTRANSFERASE/8-AMINO-7-OXONONANOATE SYNTHASE"/>
    <property type="match status" value="1"/>
</dbReference>
<sequence length="390" mass="40019">MSKALDGSPESTDRGRSKTRWESWIAEAATAREAAGLTRRLRPRGPGDDTIDLAGNDYLGLSRHPDVRRAAADAALLWGGGAGASRLVTGTLRLHQELEHELADWLGQPTALTFSTGYHANLSVVGALADRSAHVVSDAHIHASLIDAVRLSRAQLTVVPHNDVAAVRAALAARPGVRTLVLAESIYSVLGDEAPLTELAAACAEHGALLVVDEAHGVGVHGPGLVHRRGLAGRPDVLVTATLSKSLGSQGGAVLGPGAVLDHLVNTARPFIFDTGLAPASTAAALAAARVARSGPDLADTIRARVTALARALGVAAPAGAVLSVPMPSPEAAVAAQADLLAEGVRVGCFRPPSVPDGVSRLRVTAGAGVTEEAWERACKAIDTIVGEVR</sequence>
<feature type="compositionally biased region" description="Basic and acidic residues" evidence="13">
    <location>
        <begin position="11"/>
        <end position="20"/>
    </location>
</feature>
<dbReference type="InterPro" id="IPR015422">
    <property type="entry name" value="PyrdxlP-dep_Trfase_small"/>
</dbReference>
<evidence type="ECO:0000256" key="5">
    <source>
        <dbReference type="ARBA" id="ARBA00013187"/>
    </source>
</evidence>
<comment type="subunit">
    <text evidence="4">Homodimer.</text>
</comment>
<dbReference type="Pfam" id="PF00155">
    <property type="entry name" value="Aminotran_1_2"/>
    <property type="match status" value="1"/>
</dbReference>
<accession>A0A543A590</accession>
<evidence type="ECO:0000256" key="9">
    <source>
        <dbReference type="ARBA" id="ARBA00032610"/>
    </source>
</evidence>
<evidence type="ECO:0000256" key="3">
    <source>
        <dbReference type="ARBA" id="ARBA00010008"/>
    </source>
</evidence>
<keyword evidence="6" id="KW-0808">Transferase</keyword>
<dbReference type="InterPro" id="IPR001917">
    <property type="entry name" value="Aminotrans_II_pyridoxalP_BS"/>
</dbReference>
<dbReference type="Proteomes" id="UP000320209">
    <property type="component" value="Unassembled WGS sequence"/>
</dbReference>
<dbReference type="InterPro" id="IPR004839">
    <property type="entry name" value="Aminotransferase_I/II_large"/>
</dbReference>
<feature type="domain" description="Aminotransferase class I/classII large" evidence="14">
    <location>
        <begin position="49"/>
        <end position="382"/>
    </location>
</feature>
<proteinExistence type="inferred from homology"/>
<dbReference type="InterPro" id="IPR050087">
    <property type="entry name" value="AON_synthase_class-II"/>
</dbReference>
<evidence type="ECO:0000256" key="6">
    <source>
        <dbReference type="ARBA" id="ARBA00022679"/>
    </source>
</evidence>
<dbReference type="RefSeq" id="WP_141779814.1">
    <property type="nucleotide sequence ID" value="NZ_VFOV01000001.1"/>
</dbReference>
<evidence type="ECO:0000256" key="1">
    <source>
        <dbReference type="ARBA" id="ARBA00001933"/>
    </source>
</evidence>
<evidence type="ECO:0000256" key="4">
    <source>
        <dbReference type="ARBA" id="ARBA00011738"/>
    </source>
</evidence>
<dbReference type="Gene3D" id="3.90.1150.10">
    <property type="entry name" value="Aspartate Aminotransferase, domain 1"/>
    <property type="match status" value="1"/>
</dbReference>
<keyword evidence="7" id="KW-0093">Biotin biosynthesis</keyword>
<keyword evidence="16" id="KW-1185">Reference proteome</keyword>
<dbReference type="GO" id="GO:0009102">
    <property type="term" value="P:biotin biosynthetic process"/>
    <property type="evidence" value="ECO:0007669"/>
    <property type="project" value="UniProtKB-KW"/>
</dbReference>
<dbReference type="PANTHER" id="PTHR13693:SF100">
    <property type="entry name" value="8-AMINO-7-OXONONANOATE SYNTHASE"/>
    <property type="match status" value="1"/>
</dbReference>
<dbReference type="EMBL" id="VFOV01000001">
    <property type="protein sequence ID" value="TQL67755.1"/>
    <property type="molecule type" value="Genomic_DNA"/>
</dbReference>
<evidence type="ECO:0000313" key="16">
    <source>
        <dbReference type="Proteomes" id="UP000320209"/>
    </source>
</evidence>
<comment type="similarity">
    <text evidence="3">Belongs to the class-II pyridoxal-phosphate-dependent aminotransferase family. BioF subfamily.</text>
</comment>
<comment type="catalytic activity">
    <reaction evidence="11">
        <text>6-carboxyhexanoyl-[ACP] + L-alanine + H(+) = (8S)-8-amino-7-oxononanoate + holo-[ACP] + CO2</text>
        <dbReference type="Rhea" id="RHEA:42288"/>
        <dbReference type="Rhea" id="RHEA-COMP:9685"/>
        <dbReference type="Rhea" id="RHEA-COMP:9955"/>
        <dbReference type="ChEBI" id="CHEBI:15378"/>
        <dbReference type="ChEBI" id="CHEBI:16526"/>
        <dbReference type="ChEBI" id="CHEBI:57972"/>
        <dbReference type="ChEBI" id="CHEBI:64479"/>
        <dbReference type="ChEBI" id="CHEBI:78846"/>
        <dbReference type="ChEBI" id="CHEBI:149468"/>
        <dbReference type="EC" id="2.3.1.47"/>
    </reaction>
</comment>
<dbReference type="GO" id="GO:0030170">
    <property type="term" value="F:pyridoxal phosphate binding"/>
    <property type="evidence" value="ECO:0007669"/>
    <property type="project" value="InterPro"/>
</dbReference>
<keyword evidence="8 12" id="KW-0663">Pyridoxal phosphate</keyword>
<evidence type="ECO:0000259" key="14">
    <source>
        <dbReference type="Pfam" id="PF00155"/>
    </source>
</evidence>
<protein>
    <recommendedName>
        <fullName evidence="5">8-amino-7-oxononanoate synthase</fullName>
        <ecNumber evidence="5">2.3.1.47</ecNumber>
    </recommendedName>
    <alternativeName>
        <fullName evidence="9">7-keto-8-amino-pelargonic acid synthase</fullName>
    </alternativeName>
    <alternativeName>
        <fullName evidence="10">8-amino-7-ketopelargonate synthase</fullName>
    </alternativeName>
</protein>
<comment type="cofactor">
    <cofactor evidence="1 12">
        <name>pyridoxal 5'-phosphate</name>
        <dbReference type="ChEBI" id="CHEBI:597326"/>
    </cofactor>
</comment>
<organism evidence="15 16">
    <name type="scientific">Nocardioides albertanoniae</name>
    <dbReference type="NCBI Taxonomy" id="1175486"/>
    <lineage>
        <taxon>Bacteria</taxon>
        <taxon>Bacillati</taxon>
        <taxon>Actinomycetota</taxon>
        <taxon>Actinomycetes</taxon>
        <taxon>Propionibacteriales</taxon>
        <taxon>Nocardioidaceae</taxon>
        <taxon>Nocardioides</taxon>
    </lineage>
</organism>